<dbReference type="RefSeq" id="WP_212518998.1">
    <property type="nucleotide sequence ID" value="NZ_JAGSOH010000043.1"/>
</dbReference>
<keyword evidence="3" id="KW-1185">Reference proteome</keyword>
<keyword evidence="1" id="KW-1133">Transmembrane helix</keyword>
<evidence type="ECO:0000256" key="1">
    <source>
        <dbReference type="SAM" id="Phobius"/>
    </source>
</evidence>
<dbReference type="AlphaFoldDB" id="A0A941EAA0"/>
<protein>
    <submittedName>
        <fullName evidence="2">Uncharacterized protein</fullName>
    </submittedName>
</protein>
<keyword evidence="1" id="KW-0812">Transmembrane</keyword>
<organism evidence="2 3">
    <name type="scientific">Actinospica acidithermotolerans</name>
    <dbReference type="NCBI Taxonomy" id="2828514"/>
    <lineage>
        <taxon>Bacteria</taxon>
        <taxon>Bacillati</taxon>
        <taxon>Actinomycetota</taxon>
        <taxon>Actinomycetes</taxon>
        <taxon>Catenulisporales</taxon>
        <taxon>Actinospicaceae</taxon>
        <taxon>Actinospica</taxon>
    </lineage>
</organism>
<dbReference type="Proteomes" id="UP000676325">
    <property type="component" value="Unassembled WGS sequence"/>
</dbReference>
<reference evidence="2" key="1">
    <citation type="submission" date="2021-04" db="EMBL/GenBank/DDBJ databases">
        <title>Genome based classification of Actinospica acidithermotolerans sp. nov., an actinobacterium isolated from an Indonesian hot spring.</title>
        <authorList>
            <person name="Kusuma A.B."/>
            <person name="Putra K.E."/>
            <person name="Nafisah S."/>
            <person name="Loh J."/>
            <person name="Nouioui I."/>
            <person name="Goodfellow M."/>
        </authorList>
    </citation>
    <scope>NUCLEOTIDE SEQUENCE</scope>
    <source>
        <strain evidence="2">MGRD01-02</strain>
    </source>
</reference>
<feature type="transmembrane region" description="Helical" evidence="1">
    <location>
        <begin position="186"/>
        <end position="205"/>
    </location>
</feature>
<feature type="transmembrane region" description="Helical" evidence="1">
    <location>
        <begin position="261"/>
        <end position="280"/>
    </location>
</feature>
<feature type="transmembrane region" description="Helical" evidence="1">
    <location>
        <begin position="93"/>
        <end position="114"/>
    </location>
</feature>
<evidence type="ECO:0000313" key="3">
    <source>
        <dbReference type="Proteomes" id="UP000676325"/>
    </source>
</evidence>
<accession>A0A941EAA0</accession>
<feature type="transmembrane region" description="Helical" evidence="1">
    <location>
        <begin position="286"/>
        <end position="304"/>
    </location>
</feature>
<evidence type="ECO:0000313" key="2">
    <source>
        <dbReference type="EMBL" id="MBR7827856.1"/>
    </source>
</evidence>
<proteinExistence type="predicted"/>
<name>A0A941EAA0_9ACTN</name>
<feature type="transmembrane region" description="Helical" evidence="1">
    <location>
        <begin position="316"/>
        <end position="335"/>
    </location>
</feature>
<comment type="caution">
    <text evidence="2">The sequence shown here is derived from an EMBL/GenBank/DDBJ whole genome shotgun (WGS) entry which is preliminary data.</text>
</comment>
<feature type="transmembrane region" description="Helical" evidence="1">
    <location>
        <begin position="120"/>
        <end position="139"/>
    </location>
</feature>
<sequence length="465" mass="49120">MGLVLVAACFTALQIATVPPRLPLGWDEVVYTSQVAVRAPAAYFDAPRARGVTLLAAGAAALSSSTVLLRLWMSLLAGVGLVAAYWPWRRLLAARVVVLAAALFASLWVVGFYADEVMPNLYVAYGTVAAVGWFLRSVAVPRAPRSTSAALAASMGFTALIRPSDAMFLAVPLLVAGLAVRTWRHIGVVVGLVAGLAAGTLPWIIEADMRFGGVVARLQAGSAEQDGMSLHNAVGMELRALNGPTLCRPCTVPWTHPQLSLWWFAMPLLATTGVLIAARGTSLGTLLLPTACAAVVSTQYLLLIDYAAPRFLMPTYALLALPVAACIVGLVSLSPARLRPAAVAVAALALAAQAGSQYYVLHNRAREITNARTQIAELARKVSATGLHAPCTLAGLDMLEYAFYLGCSWQPSASPAPQEHLAMAQPAGRPLPDVARSWKHCSLVLPNGSNWDLYLAPAADAVWRC</sequence>
<gene>
    <name evidence="2" type="ORF">KDK95_16170</name>
</gene>
<keyword evidence="1" id="KW-0472">Membrane</keyword>
<feature type="transmembrane region" description="Helical" evidence="1">
    <location>
        <begin position="67"/>
        <end position="86"/>
    </location>
</feature>
<dbReference type="EMBL" id="JAGSOH010000043">
    <property type="protein sequence ID" value="MBR7827856.1"/>
    <property type="molecule type" value="Genomic_DNA"/>
</dbReference>
<feature type="transmembrane region" description="Helical" evidence="1">
    <location>
        <begin position="160"/>
        <end position="180"/>
    </location>
</feature>